<dbReference type="RefSeq" id="WP_050157843.1">
    <property type="nucleotide sequence ID" value="NZ_CP069198.1"/>
</dbReference>
<dbReference type="Gene3D" id="3.40.630.30">
    <property type="match status" value="1"/>
</dbReference>
<reference evidence="2" key="1">
    <citation type="submission" date="2021-06" db="EMBL/GenBank/DDBJ databases">
        <title>Spreading carbapenem-resistant Pseudomonas aeruginosa clinical isolates in Nepal.</title>
        <authorList>
            <person name="Takahashi T."/>
            <person name="Tada T."/>
            <person name="Kirikae T."/>
        </authorList>
    </citation>
    <scope>NUCLEOTIDE SEQUENCE</scope>
    <source>
        <strain evidence="2">JUNP181</strain>
    </source>
</reference>
<proteinExistence type="predicted"/>
<feature type="domain" description="N-acetyltransferase" evidence="1">
    <location>
        <begin position="33"/>
        <end position="112"/>
    </location>
</feature>
<dbReference type="SUPFAM" id="SSF55729">
    <property type="entry name" value="Acyl-CoA N-acyltransferases (Nat)"/>
    <property type="match status" value="1"/>
</dbReference>
<accession>A0A8D5YC16</accession>
<name>A0A8D5YC16_PSEAI</name>
<dbReference type="EMBL" id="LC635757">
    <property type="protein sequence ID" value="BCX96939.1"/>
    <property type="molecule type" value="Genomic_DNA"/>
</dbReference>
<dbReference type="InterPro" id="IPR000182">
    <property type="entry name" value="GNAT_dom"/>
</dbReference>
<dbReference type="InterPro" id="IPR016181">
    <property type="entry name" value="Acyl_CoA_acyltransferase"/>
</dbReference>
<sequence>MDSEEPPNVRVACSGDIDEVVRLMHDAAAWMSAKGTPAWDVARIDRTFAETFVLRSELLVASCSDGIVGCCTLSAEDPEFWPDALKGEAAYLHKLAVRRTHAGRGVSSALIGVLSQNRRNFRHPSSSPATSASRSIILPSLWKV</sequence>
<dbReference type="Pfam" id="PF00583">
    <property type="entry name" value="Acetyltransf_1"/>
    <property type="match status" value="1"/>
</dbReference>
<dbReference type="CDD" id="cd04301">
    <property type="entry name" value="NAT_SF"/>
    <property type="match status" value="1"/>
</dbReference>
<evidence type="ECO:0000313" key="2">
    <source>
        <dbReference type="EMBL" id="BCX96939.1"/>
    </source>
</evidence>
<evidence type="ECO:0000259" key="1">
    <source>
        <dbReference type="Pfam" id="PF00583"/>
    </source>
</evidence>
<protein>
    <recommendedName>
        <fullName evidence="1">N-acetyltransferase domain-containing protein</fullName>
    </recommendedName>
</protein>
<dbReference type="GO" id="GO:0016747">
    <property type="term" value="F:acyltransferase activity, transferring groups other than amino-acyl groups"/>
    <property type="evidence" value="ECO:0007669"/>
    <property type="project" value="InterPro"/>
</dbReference>
<dbReference type="AlphaFoldDB" id="A0A8D5YC16"/>
<organism evidence="2">
    <name type="scientific">Pseudomonas aeruginosa</name>
    <dbReference type="NCBI Taxonomy" id="287"/>
    <lineage>
        <taxon>Bacteria</taxon>
        <taxon>Pseudomonadati</taxon>
        <taxon>Pseudomonadota</taxon>
        <taxon>Gammaproteobacteria</taxon>
        <taxon>Pseudomonadales</taxon>
        <taxon>Pseudomonadaceae</taxon>
        <taxon>Pseudomonas</taxon>
    </lineage>
</organism>